<feature type="chain" id="PRO_5035716660" description="Glucanase" evidence="2">
    <location>
        <begin position="25"/>
        <end position="526"/>
    </location>
</feature>
<accession>A0A8S1J273</accession>
<gene>
    <name evidence="3" type="ORF">OSTQU699_LOCUS3047</name>
</gene>
<dbReference type="EMBL" id="CAJHUC010000699">
    <property type="protein sequence ID" value="CAD7697686.1"/>
    <property type="molecule type" value="Genomic_DNA"/>
</dbReference>
<evidence type="ECO:0008006" key="5">
    <source>
        <dbReference type="Google" id="ProtNLM"/>
    </source>
</evidence>
<dbReference type="Gene3D" id="3.20.20.40">
    <property type="entry name" value="1, 4-beta cellobiohydrolase"/>
    <property type="match status" value="2"/>
</dbReference>
<organism evidence="3 4">
    <name type="scientific">Ostreobium quekettii</name>
    <dbReference type="NCBI Taxonomy" id="121088"/>
    <lineage>
        <taxon>Eukaryota</taxon>
        <taxon>Viridiplantae</taxon>
        <taxon>Chlorophyta</taxon>
        <taxon>core chlorophytes</taxon>
        <taxon>Ulvophyceae</taxon>
        <taxon>TCBD clade</taxon>
        <taxon>Bryopsidales</taxon>
        <taxon>Ostreobineae</taxon>
        <taxon>Ostreobiaceae</taxon>
        <taxon>Ostreobium</taxon>
    </lineage>
</organism>
<dbReference type="OrthoDB" id="2013122at2759"/>
<dbReference type="InterPro" id="IPR036434">
    <property type="entry name" value="Beta_cellobiohydrolase_sf"/>
</dbReference>
<sequence>MARSVAAARVALLLLAGALAIASAQDKPCCFYGGCGGCLEGVGDEHWCGASEDRCRQCSGDWCLAGAGVDPFADQSVPKPVTSGPASCCYYSPSGDMCGDCQSKATGSEWCAQSESQCRQCSGTWCSGGPKVPDAPVPSPNPPSASPQPPSPSPLPPSPTPDPRPPANNVPPPPGNPFVGKPMYINPTFSENIASSIATAAPGLEQDNLKVMAGVPSAYWLDTMAKVVPTDDATTLTAAGILKDASTQSPVPLVTLIVYDLPNRDCHAKLPNCSLASGNRDDPKCGSRATETAYKEGIAYAIKTLNAACPEAVQYLDGAHGGWLGWENNAAAFAEDVGSLGVAHLLRGFSQNVANIQELGLACPQAGWCVGGKNQGDPCCADPCGISAEYNPGHNELNYAVVLHDAMVKAIPGFDPHMIIDTGRNARSPRTDCGNWCNARDAGTGVLPTTATAIPDIIDAYLWLKTPGESDGCTEVLPTGEFCPRFDLFCGSVDSIGSRPGEPRAPEAGDWFDYQVKMLARNAKFQ</sequence>
<protein>
    <recommendedName>
        <fullName evidence="5">Glucanase</fullName>
    </recommendedName>
</protein>
<dbReference type="Pfam" id="PF01341">
    <property type="entry name" value="Glyco_hydro_6"/>
    <property type="match status" value="1"/>
</dbReference>
<dbReference type="PANTHER" id="PTHR34876:SF4">
    <property type="entry name" value="1,4-BETA-D-GLUCAN CELLOBIOHYDROLASE C-RELATED"/>
    <property type="match status" value="1"/>
</dbReference>
<evidence type="ECO:0000256" key="2">
    <source>
        <dbReference type="SAM" id="SignalP"/>
    </source>
</evidence>
<dbReference type="GO" id="GO:0030245">
    <property type="term" value="P:cellulose catabolic process"/>
    <property type="evidence" value="ECO:0007669"/>
    <property type="project" value="InterPro"/>
</dbReference>
<evidence type="ECO:0000256" key="1">
    <source>
        <dbReference type="SAM" id="MobiDB-lite"/>
    </source>
</evidence>
<name>A0A8S1J273_9CHLO</name>
<evidence type="ECO:0000313" key="3">
    <source>
        <dbReference type="EMBL" id="CAD7697686.1"/>
    </source>
</evidence>
<keyword evidence="4" id="KW-1185">Reference proteome</keyword>
<keyword evidence="2" id="KW-0732">Signal</keyword>
<feature type="compositionally biased region" description="Pro residues" evidence="1">
    <location>
        <begin position="133"/>
        <end position="176"/>
    </location>
</feature>
<dbReference type="AlphaFoldDB" id="A0A8S1J273"/>
<dbReference type="PANTHER" id="PTHR34876">
    <property type="match status" value="1"/>
</dbReference>
<proteinExistence type="predicted"/>
<comment type="caution">
    <text evidence="3">The sequence shown here is derived from an EMBL/GenBank/DDBJ whole genome shotgun (WGS) entry which is preliminary data.</text>
</comment>
<feature type="region of interest" description="Disordered" evidence="1">
    <location>
        <begin position="132"/>
        <end position="182"/>
    </location>
</feature>
<evidence type="ECO:0000313" key="4">
    <source>
        <dbReference type="Proteomes" id="UP000708148"/>
    </source>
</evidence>
<dbReference type="SUPFAM" id="SSF51989">
    <property type="entry name" value="Glycosyl hydrolases family 6, cellulases"/>
    <property type="match status" value="1"/>
</dbReference>
<dbReference type="Proteomes" id="UP000708148">
    <property type="component" value="Unassembled WGS sequence"/>
</dbReference>
<dbReference type="GO" id="GO:0004553">
    <property type="term" value="F:hydrolase activity, hydrolyzing O-glycosyl compounds"/>
    <property type="evidence" value="ECO:0007669"/>
    <property type="project" value="InterPro"/>
</dbReference>
<dbReference type="InterPro" id="IPR016288">
    <property type="entry name" value="Beta_cellobiohydrolase"/>
</dbReference>
<feature type="signal peptide" evidence="2">
    <location>
        <begin position="1"/>
        <end position="24"/>
    </location>
</feature>
<reference evidence="3" key="1">
    <citation type="submission" date="2020-12" db="EMBL/GenBank/DDBJ databases">
        <authorList>
            <person name="Iha C."/>
        </authorList>
    </citation>
    <scope>NUCLEOTIDE SEQUENCE</scope>
</reference>
<dbReference type="PRINTS" id="PR00733">
    <property type="entry name" value="GLHYDRLASE6"/>
</dbReference>